<protein>
    <submittedName>
        <fullName evidence="1">Uncharacterized protein</fullName>
    </submittedName>
</protein>
<keyword evidence="2" id="KW-1185">Reference proteome</keyword>
<dbReference type="GeneID" id="116415685"/>
<dbReference type="EnsemblMetazoa" id="XM_016986785">
    <property type="protein sequence ID" value="XP_016842274"/>
    <property type="gene ID" value="LOC116415685"/>
</dbReference>
<dbReference type="OrthoDB" id="7699961at2759"/>
<dbReference type="AlphaFoldDB" id="A0A7M7ITH7"/>
<dbReference type="RefSeq" id="XP_016842274.1">
    <property type="nucleotide sequence ID" value="XM_016986785.2"/>
</dbReference>
<dbReference type="KEGG" id="nvi:116415685"/>
<dbReference type="InParanoid" id="A0A7M7ITH7"/>
<evidence type="ECO:0000313" key="2">
    <source>
        <dbReference type="Proteomes" id="UP000002358"/>
    </source>
</evidence>
<proteinExistence type="predicted"/>
<accession>A0A7M7ITH7</accession>
<dbReference type="Proteomes" id="UP000002358">
    <property type="component" value="Unassembled WGS sequence"/>
</dbReference>
<name>A0A7M7ITH7_NASVI</name>
<sequence>MFNEIIDLFETKLKVDEKILIRNASVVPEKKFTKGNVPFEINLQTFSTITSFGEFKWRDSPILHIKFDEIPTKKGRVRLTGYIYNEFVLHNQNNSNEYFGSITNKKNKLDILLLKSKDEELNFKLGVEIEVVGDLQENGNSFLLKVHNKNQIKIINDVPLDLIDLLNGSEIFINEDINNQDIPKN</sequence>
<reference evidence="1" key="1">
    <citation type="submission" date="2021-01" db="UniProtKB">
        <authorList>
            <consortium name="EnsemblMetazoa"/>
        </authorList>
    </citation>
    <scope>IDENTIFICATION</scope>
</reference>
<evidence type="ECO:0000313" key="1">
    <source>
        <dbReference type="EnsemblMetazoa" id="XP_016842274"/>
    </source>
</evidence>
<organism evidence="1 2">
    <name type="scientific">Nasonia vitripennis</name>
    <name type="common">Parasitic wasp</name>
    <dbReference type="NCBI Taxonomy" id="7425"/>
    <lineage>
        <taxon>Eukaryota</taxon>
        <taxon>Metazoa</taxon>
        <taxon>Ecdysozoa</taxon>
        <taxon>Arthropoda</taxon>
        <taxon>Hexapoda</taxon>
        <taxon>Insecta</taxon>
        <taxon>Pterygota</taxon>
        <taxon>Neoptera</taxon>
        <taxon>Endopterygota</taxon>
        <taxon>Hymenoptera</taxon>
        <taxon>Apocrita</taxon>
        <taxon>Proctotrupomorpha</taxon>
        <taxon>Chalcidoidea</taxon>
        <taxon>Pteromalidae</taxon>
        <taxon>Pteromalinae</taxon>
        <taxon>Nasonia</taxon>
    </lineage>
</organism>